<feature type="compositionally biased region" description="Acidic residues" evidence="1">
    <location>
        <begin position="141"/>
        <end position="162"/>
    </location>
</feature>
<dbReference type="AlphaFoldDB" id="A0A0C9WZ61"/>
<dbReference type="OrthoDB" id="3257409at2759"/>
<proteinExistence type="predicted"/>
<evidence type="ECO:0000313" key="3">
    <source>
        <dbReference type="Proteomes" id="UP000054477"/>
    </source>
</evidence>
<name>A0A0C9WZ61_9AGAR</name>
<dbReference type="HOGENOM" id="CLU_956665_0_0_1"/>
<protein>
    <submittedName>
        <fullName evidence="2">Uncharacterized protein</fullName>
    </submittedName>
</protein>
<dbReference type="STRING" id="1095629.A0A0C9WZ61"/>
<accession>A0A0C9WZ61</accession>
<sequence>MPREVKHICSCGCRRLVTTRTELRHNQGLAPLHVRASAKSVTKKAERATRGVLGKARESIARKAAKTVEKVRELVRSLSPQVPNEQGLEDVEMWDGDGGAIGGDDHGVDFVADFEDEGEVIEGVRDGAWGNQRHGVTIEEIDDEDDYKFDDHDVDTETDGDSDSIHTMSDDEDGVNLEDQINEEWERELAQFGEDFSDEELEMLRAFVLKVEDHLTDSTFEHLRHIFPKSNIGSFKSTKSRVEFLASFKPVPYDCCINSCCCFVGPHEKAETCPYCKEARFKDGRAQFGHG</sequence>
<gene>
    <name evidence="2" type="ORF">K443DRAFT_15864</name>
</gene>
<reference evidence="2 3" key="1">
    <citation type="submission" date="2014-04" db="EMBL/GenBank/DDBJ databases">
        <authorList>
            <consortium name="DOE Joint Genome Institute"/>
            <person name="Kuo A."/>
            <person name="Kohler A."/>
            <person name="Nagy L.G."/>
            <person name="Floudas D."/>
            <person name="Copeland A."/>
            <person name="Barry K.W."/>
            <person name="Cichocki N."/>
            <person name="Veneault-Fourrey C."/>
            <person name="LaButti K."/>
            <person name="Lindquist E.A."/>
            <person name="Lipzen A."/>
            <person name="Lundell T."/>
            <person name="Morin E."/>
            <person name="Murat C."/>
            <person name="Sun H."/>
            <person name="Tunlid A."/>
            <person name="Henrissat B."/>
            <person name="Grigoriev I.V."/>
            <person name="Hibbett D.S."/>
            <person name="Martin F."/>
            <person name="Nordberg H.P."/>
            <person name="Cantor M.N."/>
            <person name="Hua S.X."/>
        </authorList>
    </citation>
    <scope>NUCLEOTIDE SEQUENCE [LARGE SCALE GENOMIC DNA]</scope>
    <source>
        <strain evidence="2 3">LaAM-08-1</strain>
    </source>
</reference>
<evidence type="ECO:0000313" key="2">
    <source>
        <dbReference type="EMBL" id="KIJ89702.1"/>
    </source>
</evidence>
<dbReference type="Proteomes" id="UP000054477">
    <property type="component" value="Unassembled WGS sequence"/>
</dbReference>
<reference evidence="3" key="2">
    <citation type="submission" date="2015-01" db="EMBL/GenBank/DDBJ databases">
        <title>Evolutionary Origins and Diversification of the Mycorrhizal Mutualists.</title>
        <authorList>
            <consortium name="DOE Joint Genome Institute"/>
            <consortium name="Mycorrhizal Genomics Consortium"/>
            <person name="Kohler A."/>
            <person name="Kuo A."/>
            <person name="Nagy L.G."/>
            <person name="Floudas D."/>
            <person name="Copeland A."/>
            <person name="Barry K.W."/>
            <person name="Cichocki N."/>
            <person name="Veneault-Fourrey C."/>
            <person name="LaButti K."/>
            <person name="Lindquist E.A."/>
            <person name="Lipzen A."/>
            <person name="Lundell T."/>
            <person name="Morin E."/>
            <person name="Murat C."/>
            <person name="Riley R."/>
            <person name="Ohm R."/>
            <person name="Sun H."/>
            <person name="Tunlid A."/>
            <person name="Henrissat B."/>
            <person name="Grigoriev I.V."/>
            <person name="Hibbett D.S."/>
            <person name="Martin F."/>
        </authorList>
    </citation>
    <scope>NUCLEOTIDE SEQUENCE [LARGE SCALE GENOMIC DNA]</scope>
    <source>
        <strain evidence="3">LaAM-08-1</strain>
    </source>
</reference>
<keyword evidence="3" id="KW-1185">Reference proteome</keyword>
<feature type="region of interest" description="Disordered" evidence="1">
    <location>
        <begin position="141"/>
        <end position="172"/>
    </location>
</feature>
<dbReference type="EMBL" id="KN839494">
    <property type="protein sequence ID" value="KIJ89702.1"/>
    <property type="molecule type" value="Genomic_DNA"/>
</dbReference>
<organism evidence="2 3">
    <name type="scientific">Laccaria amethystina LaAM-08-1</name>
    <dbReference type="NCBI Taxonomy" id="1095629"/>
    <lineage>
        <taxon>Eukaryota</taxon>
        <taxon>Fungi</taxon>
        <taxon>Dikarya</taxon>
        <taxon>Basidiomycota</taxon>
        <taxon>Agaricomycotina</taxon>
        <taxon>Agaricomycetes</taxon>
        <taxon>Agaricomycetidae</taxon>
        <taxon>Agaricales</taxon>
        <taxon>Agaricineae</taxon>
        <taxon>Hydnangiaceae</taxon>
        <taxon>Laccaria</taxon>
    </lineage>
</organism>
<evidence type="ECO:0000256" key="1">
    <source>
        <dbReference type="SAM" id="MobiDB-lite"/>
    </source>
</evidence>